<evidence type="ECO:0000313" key="3">
    <source>
        <dbReference type="Proteomes" id="UP000663801"/>
    </source>
</evidence>
<comment type="caution">
    <text evidence="2">The sequence shown here is derived from an EMBL/GenBank/DDBJ whole genome shotgun (WGS) entry which is preliminary data.</text>
</comment>
<dbReference type="PRINTS" id="PR00111">
    <property type="entry name" value="ABHYDROLASE"/>
</dbReference>
<evidence type="ECO:0000313" key="2">
    <source>
        <dbReference type="EMBL" id="MBM9476541.1"/>
    </source>
</evidence>
<protein>
    <submittedName>
        <fullName evidence="2">Alpha/beta hydrolase</fullName>
    </submittedName>
</protein>
<sequence length="292" mass="30135">MTAPDAAAGWRSRTVDVRGGIVAAQALGDPTDPALLLLGGATWSRDWWDDAFCQALAAEHLLVLRYDTRDTGESTLSPPGEPDYAARDLAEDAVHVLDAFGIATATIAGLSMGGGLAQQIAAVHRDRVAALALLSTSPAGAVGDLPGPSAAILATFDVEPPAPDWSDVDSVTDWVIEAERPYAGPGLFDEDGMRRLVAAVWARTPSMAGAANHFLVAESAPSVDLSALRGVPALVVHGSADPLFPLAHGEALARALDAPLLVLDGVGHQAPPPAVWPELVAALAALAHRSTR</sequence>
<dbReference type="SUPFAM" id="SSF53474">
    <property type="entry name" value="alpha/beta-Hydrolases"/>
    <property type="match status" value="1"/>
</dbReference>
<keyword evidence="3" id="KW-1185">Reference proteome</keyword>
<proteinExistence type="predicted"/>
<dbReference type="Pfam" id="PF00561">
    <property type="entry name" value="Abhydrolase_1"/>
    <property type="match status" value="1"/>
</dbReference>
<dbReference type="AlphaFoldDB" id="A0A938YF52"/>
<dbReference type="EMBL" id="JAERWL010000008">
    <property type="protein sequence ID" value="MBM9476541.1"/>
    <property type="molecule type" value="Genomic_DNA"/>
</dbReference>
<dbReference type="Gene3D" id="3.40.50.1820">
    <property type="entry name" value="alpha/beta hydrolase"/>
    <property type="match status" value="1"/>
</dbReference>
<gene>
    <name evidence="2" type="ORF">JL107_08815</name>
</gene>
<evidence type="ECO:0000259" key="1">
    <source>
        <dbReference type="Pfam" id="PF00561"/>
    </source>
</evidence>
<keyword evidence="2" id="KW-0378">Hydrolase</keyword>
<reference evidence="2" key="1">
    <citation type="submission" date="2021-01" db="EMBL/GenBank/DDBJ databases">
        <title>KCTC 19127 draft genome.</title>
        <authorList>
            <person name="An D."/>
        </authorList>
    </citation>
    <scope>NUCLEOTIDE SEQUENCE</scope>
    <source>
        <strain evidence="2">KCTC 19127</strain>
    </source>
</reference>
<dbReference type="InterPro" id="IPR050471">
    <property type="entry name" value="AB_hydrolase"/>
</dbReference>
<dbReference type="InterPro" id="IPR000073">
    <property type="entry name" value="AB_hydrolase_1"/>
</dbReference>
<dbReference type="GO" id="GO:0004806">
    <property type="term" value="F:triacylglycerol lipase activity"/>
    <property type="evidence" value="ECO:0007669"/>
    <property type="project" value="TreeGrafter"/>
</dbReference>
<dbReference type="Proteomes" id="UP000663801">
    <property type="component" value="Unassembled WGS sequence"/>
</dbReference>
<dbReference type="PANTHER" id="PTHR43433:SF5">
    <property type="entry name" value="AB HYDROLASE-1 DOMAIN-CONTAINING PROTEIN"/>
    <property type="match status" value="1"/>
</dbReference>
<dbReference type="GO" id="GO:0046503">
    <property type="term" value="P:glycerolipid catabolic process"/>
    <property type="evidence" value="ECO:0007669"/>
    <property type="project" value="TreeGrafter"/>
</dbReference>
<dbReference type="RefSeq" id="WP_205256656.1">
    <property type="nucleotide sequence ID" value="NZ_BAAAPV010000004.1"/>
</dbReference>
<dbReference type="PANTHER" id="PTHR43433">
    <property type="entry name" value="HYDROLASE, ALPHA/BETA FOLD FAMILY PROTEIN"/>
    <property type="match status" value="1"/>
</dbReference>
<name>A0A938YF52_9ACTN</name>
<feature type="domain" description="AB hydrolase-1" evidence="1">
    <location>
        <begin position="35"/>
        <end position="268"/>
    </location>
</feature>
<accession>A0A938YF52</accession>
<dbReference type="InterPro" id="IPR029058">
    <property type="entry name" value="AB_hydrolase_fold"/>
</dbReference>
<organism evidence="2 3">
    <name type="scientific">Nakamurella flavida</name>
    <dbReference type="NCBI Taxonomy" id="363630"/>
    <lineage>
        <taxon>Bacteria</taxon>
        <taxon>Bacillati</taxon>
        <taxon>Actinomycetota</taxon>
        <taxon>Actinomycetes</taxon>
        <taxon>Nakamurellales</taxon>
        <taxon>Nakamurellaceae</taxon>
        <taxon>Nakamurella</taxon>
    </lineage>
</organism>